<accession>A0AAV5QL63</accession>
<name>A0AAV5QL63_9ASCO</name>
<dbReference type="GeneID" id="90073338"/>
<dbReference type="RefSeq" id="XP_064852359.1">
    <property type="nucleotide sequence ID" value="XM_064996287.1"/>
</dbReference>
<dbReference type="EMBL" id="BTFZ01000006">
    <property type="protein sequence ID" value="GMM35359.1"/>
    <property type="molecule type" value="Genomic_DNA"/>
</dbReference>
<reference evidence="1 2" key="1">
    <citation type="journal article" date="2023" name="Elife">
        <title>Identification of key yeast species and microbe-microbe interactions impacting larval growth of Drosophila in the wild.</title>
        <authorList>
            <person name="Mure A."/>
            <person name="Sugiura Y."/>
            <person name="Maeda R."/>
            <person name="Honda K."/>
            <person name="Sakurai N."/>
            <person name="Takahashi Y."/>
            <person name="Watada M."/>
            <person name="Katoh T."/>
            <person name="Gotoh A."/>
            <person name="Gotoh Y."/>
            <person name="Taniguchi I."/>
            <person name="Nakamura K."/>
            <person name="Hayashi T."/>
            <person name="Katayama T."/>
            <person name="Uemura T."/>
            <person name="Hattori Y."/>
        </authorList>
    </citation>
    <scope>NUCLEOTIDE SEQUENCE [LARGE SCALE GENOMIC DNA]</scope>
    <source>
        <strain evidence="1 2">SC-9</strain>
    </source>
</reference>
<dbReference type="Proteomes" id="UP001360560">
    <property type="component" value="Unassembled WGS sequence"/>
</dbReference>
<dbReference type="AlphaFoldDB" id="A0AAV5QL63"/>
<sequence>MITTNSVSTTPIYKRWRRHIIIMQSAIHRPSEKEFPRLSKPSIFFDPSMLHSISRDSLPRNAFSSLIELKILPKRQFESSHIEHRDLPKLQFLQIENFSGTMKLVSGINLRNSQRLCLMGANQRSFPIT</sequence>
<evidence type="ECO:0000313" key="2">
    <source>
        <dbReference type="Proteomes" id="UP001360560"/>
    </source>
</evidence>
<evidence type="ECO:0000313" key="1">
    <source>
        <dbReference type="EMBL" id="GMM35359.1"/>
    </source>
</evidence>
<protein>
    <submittedName>
        <fullName evidence="1">Uncharacterized protein</fullName>
    </submittedName>
</protein>
<comment type="caution">
    <text evidence="1">The sequence shown here is derived from an EMBL/GenBank/DDBJ whole genome shotgun (WGS) entry which is preliminary data.</text>
</comment>
<gene>
    <name evidence="1" type="ORF">DASC09_026840</name>
</gene>
<proteinExistence type="predicted"/>
<organism evidence="1 2">
    <name type="scientific">Saccharomycopsis crataegensis</name>
    <dbReference type="NCBI Taxonomy" id="43959"/>
    <lineage>
        <taxon>Eukaryota</taxon>
        <taxon>Fungi</taxon>
        <taxon>Dikarya</taxon>
        <taxon>Ascomycota</taxon>
        <taxon>Saccharomycotina</taxon>
        <taxon>Saccharomycetes</taxon>
        <taxon>Saccharomycopsidaceae</taxon>
        <taxon>Saccharomycopsis</taxon>
    </lineage>
</organism>
<keyword evidence="2" id="KW-1185">Reference proteome</keyword>